<keyword evidence="5" id="KW-0805">Transcription regulation</keyword>
<dbReference type="GO" id="GO:0006417">
    <property type="term" value="P:regulation of translation"/>
    <property type="evidence" value="ECO:0007669"/>
    <property type="project" value="TreeGrafter"/>
</dbReference>
<evidence type="ECO:0000256" key="4">
    <source>
        <dbReference type="ARBA" id="ARBA00022989"/>
    </source>
</evidence>
<sequence length="256" mass="26932">MNDKRDKAIDLADRGLLSLAYAYALDAIGDVERTDIEARLQAAPPRTRQEFERAVAEVRETMARAASAATTTPPAALRPRILDAVDRECHDFRTEEAADGIQLPRLAEHRTAKKLRWRFAAAAAVAAVAVGVAGAIPKIADSGGETEQVLVARDSHTVTSDFIGGGTATVTYSHEQNAAVVRFDGISAPAVGTTYQMWLFDGPAHSAGIVSAADLAADNRRVVENIGNATAFAVTIEQAGGSNVPTGNPIATVSLT</sequence>
<evidence type="ECO:0000256" key="5">
    <source>
        <dbReference type="ARBA" id="ARBA00023015"/>
    </source>
</evidence>
<protein>
    <recommendedName>
        <fullName evidence="9">Regulator of SigK</fullName>
    </recommendedName>
    <alternativeName>
        <fullName evidence="8">Sigma-K anti-sigma factor RskA</fullName>
    </alternativeName>
</protein>
<dbReference type="PANTHER" id="PTHR37461">
    <property type="entry name" value="ANTI-SIGMA-K FACTOR RSKA"/>
    <property type="match status" value="1"/>
</dbReference>
<keyword evidence="6 10" id="KW-0472">Membrane</keyword>
<evidence type="ECO:0000256" key="9">
    <source>
        <dbReference type="ARBA" id="ARBA00030803"/>
    </source>
</evidence>
<keyword evidence="4 10" id="KW-1133">Transmembrane helix</keyword>
<proteinExistence type="predicted"/>
<dbReference type="Pfam" id="PF22618">
    <property type="entry name" value="RskA_N"/>
    <property type="match status" value="1"/>
</dbReference>
<evidence type="ECO:0000259" key="11">
    <source>
        <dbReference type="Pfam" id="PF10099"/>
    </source>
</evidence>
<dbReference type="InterPro" id="IPR051474">
    <property type="entry name" value="Anti-sigma-K/W_factor"/>
</dbReference>
<feature type="domain" description="Anti-sigma K factor RskA C-terminal" evidence="11">
    <location>
        <begin position="120"/>
        <end position="248"/>
    </location>
</feature>
<evidence type="ECO:0000256" key="6">
    <source>
        <dbReference type="ARBA" id="ARBA00023136"/>
    </source>
</evidence>
<evidence type="ECO:0000313" key="14">
    <source>
        <dbReference type="Proteomes" id="UP000322244"/>
    </source>
</evidence>
<dbReference type="Pfam" id="PF10099">
    <property type="entry name" value="RskA_C"/>
    <property type="match status" value="1"/>
</dbReference>
<evidence type="ECO:0000313" key="13">
    <source>
        <dbReference type="EMBL" id="KAA0017076.1"/>
    </source>
</evidence>
<dbReference type="InterPro" id="IPR053877">
    <property type="entry name" value="RskA_N"/>
</dbReference>
<dbReference type="Gene3D" id="1.10.10.1320">
    <property type="entry name" value="Anti-sigma factor, zinc-finger domain"/>
    <property type="match status" value="1"/>
</dbReference>
<evidence type="ECO:0000256" key="7">
    <source>
        <dbReference type="ARBA" id="ARBA00023163"/>
    </source>
</evidence>
<evidence type="ECO:0000256" key="2">
    <source>
        <dbReference type="ARBA" id="ARBA00022475"/>
    </source>
</evidence>
<feature type="domain" description="Anti-sigma-K factor RskA N-terminal" evidence="12">
    <location>
        <begin position="16"/>
        <end position="63"/>
    </location>
</feature>
<dbReference type="InterPro" id="IPR041916">
    <property type="entry name" value="Anti_sigma_zinc_sf"/>
</dbReference>
<evidence type="ECO:0000256" key="10">
    <source>
        <dbReference type="SAM" id="Phobius"/>
    </source>
</evidence>
<keyword evidence="7" id="KW-0804">Transcription</keyword>
<gene>
    <name evidence="13" type="ORF">FOY51_25400</name>
</gene>
<dbReference type="PANTHER" id="PTHR37461:SF1">
    <property type="entry name" value="ANTI-SIGMA-K FACTOR RSKA"/>
    <property type="match status" value="1"/>
</dbReference>
<dbReference type="EMBL" id="VLNY01000023">
    <property type="protein sequence ID" value="KAA0017076.1"/>
    <property type="molecule type" value="Genomic_DNA"/>
</dbReference>
<keyword evidence="3 10" id="KW-0812">Transmembrane</keyword>
<dbReference type="OrthoDB" id="153510at2"/>
<dbReference type="RefSeq" id="WP_149433064.1">
    <property type="nucleotide sequence ID" value="NZ_VLNY01000023.1"/>
</dbReference>
<comment type="subcellular location">
    <subcellularLocation>
        <location evidence="1">Cell membrane</location>
        <topology evidence="1">Single-pass membrane protein</topology>
    </subcellularLocation>
</comment>
<reference evidence="13 14" key="1">
    <citation type="submission" date="2019-07" db="EMBL/GenBank/DDBJ databases">
        <title>Rhodococcus cavernicolus sp. nov., isolated from a cave.</title>
        <authorList>
            <person name="Lee S.D."/>
        </authorList>
    </citation>
    <scope>NUCLEOTIDE SEQUENCE [LARGE SCALE GENOMIC DNA]</scope>
    <source>
        <strain evidence="13 14">C1-24</strain>
    </source>
</reference>
<comment type="caution">
    <text evidence="13">The sequence shown here is derived from an EMBL/GenBank/DDBJ whole genome shotgun (WGS) entry which is preliminary data.</text>
</comment>
<dbReference type="Proteomes" id="UP000322244">
    <property type="component" value="Unassembled WGS sequence"/>
</dbReference>
<dbReference type="InterPro" id="IPR018764">
    <property type="entry name" value="RskA_C"/>
</dbReference>
<accession>A0A5A7S5S1</accession>
<evidence type="ECO:0000256" key="1">
    <source>
        <dbReference type="ARBA" id="ARBA00004162"/>
    </source>
</evidence>
<dbReference type="GO" id="GO:0016989">
    <property type="term" value="F:sigma factor antagonist activity"/>
    <property type="evidence" value="ECO:0007669"/>
    <property type="project" value="TreeGrafter"/>
</dbReference>
<name>A0A5A7S5S1_9NOCA</name>
<keyword evidence="2" id="KW-1003">Cell membrane</keyword>
<organism evidence="13 14">
    <name type="scientific">Antrihabitans cavernicola</name>
    <dbReference type="NCBI Taxonomy" id="2495913"/>
    <lineage>
        <taxon>Bacteria</taxon>
        <taxon>Bacillati</taxon>
        <taxon>Actinomycetota</taxon>
        <taxon>Actinomycetes</taxon>
        <taxon>Mycobacteriales</taxon>
        <taxon>Nocardiaceae</taxon>
        <taxon>Antrihabitans</taxon>
    </lineage>
</organism>
<evidence type="ECO:0000256" key="3">
    <source>
        <dbReference type="ARBA" id="ARBA00022692"/>
    </source>
</evidence>
<dbReference type="GO" id="GO:0005886">
    <property type="term" value="C:plasma membrane"/>
    <property type="evidence" value="ECO:0007669"/>
    <property type="project" value="UniProtKB-SubCell"/>
</dbReference>
<dbReference type="AlphaFoldDB" id="A0A5A7S5S1"/>
<feature type="transmembrane region" description="Helical" evidence="10">
    <location>
        <begin position="115"/>
        <end position="136"/>
    </location>
</feature>
<evidence type="ECO:0000256" key="8">
    <source>
        <dbReference type="ARBA" id="ARBA00029829"/>
    </source>
</evidence>
<evidence type="ECO:0000259" key="12">
    <source>
        <dbReference type="Pfam" id="PF22618"/>
    </source>
</evidence>
<keyword evidence="14" id="KW-1185">Reference proteome</keyword>